<dbReference type="RefSeq" id="WP_027305132.1">
    <property type="nucleotide sequence ID" value="NZ_CP020867.1"/>
</dbReference>
<dbReference type="PROSITE" id="PS51199">
    <property type="entry name" value="SF4_HELICASE"/>
    <property type="match status" value="1"/>
</dbReference>
<dbReference type="NCBIfam" id="NF006306">
    <property type="entry name" value="PRK08506.1"/>
    <property type="match status" value="1"/>
</dbReference>
<evidence type="ECO:0000256" key="5">
    <source>
        <dbReference type="ARBA" id="ARBA00022801"/>
    </source>
</evidence>
<dbReference type="NCBIfam" id="TIGR00665">
    <property type="entry name" value="DnaB"/>
    <property type="match status" value="1"/>
</dbReference>
<dbReference type="PANTHER" id="PTHR30153:SF2">
    <property type="entry name" value="REPLICATIVE DNA HELICASE"/>
    <property type="match status" value="1"/>
</dbReference>
<dbReference type="GO" id="GO:0043139">
    <property type="term" value="F:5'-3' DNA helicase activity"/>
    <property type="evidence" value="ECO:0007669"/>
    <property type="project" value="UniProtKB-EC"/>
</dbReference>
<keyword evidence="4 12" id="KW-0547">Nucleotide-binding</keyword>
<organism evidence="14 15">
    <name type="scientific">Campylobacter cuniculorum DSM 23162 = LMG 24588</name>
    <dbReference type="NCBI Taxonomy" id="1121267"/>
    <lineage>
        <taxon>Bacteria</taxon>
        <taxon>Pseudomonadati</taxon>
        <taxon>Campylobacterota</taxon>
        <taxon>Epsilonproteobacteria</taxon>
        <taxon>Campylobacterales</taxon>
        <taxon>Campylobacteraceae</taxon>
        <taxon>Campylobacter</taxon>
    </lineage>
</organism>
<dbReference type="KEGG" id="ccun:CCUN_1497"/>
<evidence type="ECO:0000256" key="9">
    <source>
        <dbReference type="ARBA" id="ARBA00023235"/>
    </source>
</evidence>
<dbReference type="SUPFAM" id="SSF52540">
    <property type="entry name" value="P-loop containing nucleoside triphosphate hydrolases"/>
    <property type="match status" value="1"/>
</dbReference>
<evidence type="ECO:0000256" key="3">
    <source>
        <dbReference type="ARBA" id="ARBA00022705"/>
    </source>
</evidence>
<dbReference type="CDD" id="cd00984">
    <property type="entry name" value="DnaB_C"/>
    <property type="match status" value="1"/>
</dbReference>
<dbReference type="Gene3D" id="3.40.50.300">
    <property type="entry name" value="P-loop containing nucleotide triphosphate hydrolases"/>
    <property type="match status" value="1"/>
</dbReference>
<evidence type="ECO:0000313" key="15">
    <source>
        <dbReference type="Proteomes" id="UP000192902"/>
    </source>
</evidence>
<dbReference type="PANTHER" id="PTHR30153">
    <property type="entry name" value="REPLICATIVE DNA HELICASE DNAB"/>
    <property type="match status" value="1"/>
</dbReference>
<sequence>MQKEHFDLDLERAILNACLYSEDAYLSIASDIEVNDFSLKAHQEIFKAMIACINAQEPISVSFLKKHKELDEQVLNEIMATPSVVDLVAYAKELKEKSIKRQLLSFAQLLPSKINQDRSVNQITDEISKELFELSNRTHSKDIKSVEIVLNELLENFAKLKTENTNHKGLIGLDTGFKELNFATKGFKGGELVIIAARPGMGKTTLCLNFIEKVLRQNKGVVIFSLEMPATQILQRMLAAKTSIPLQKVLVGDLNDDEWERIGDACNEFNKKDFFIYDSGYASINEVRSILRRLKSGQENIELCVIDYIGLMMSDSSLDRHLQVSEISRGLKLLARELNIPIIALSQLNRSLENRSNKRPMLSDLRESGAIEQDADVILFVYRDEVYREQEEKERENKAKAENKSYQRTFIPNLKQEKAEIIIGKNRNGPVKTIDVLFLKEESRFADVTNESNFQEEEFKN</sequence>
<evidence type="ECO:0000256" key="10">
    <source>
        <dbReference type="ARBA" id="ARBA00048954"/>
    </source>
</evidence>
<dbReference type="GO" id="GO:0005524">
    <property type="term" value="F:ATP binding"/>
    <property type="evidence" value="ECO:0007669"/>
    <property type="project" value="UniProtKB-UniRule"/>
</dbReference>
<accession>A0A1W6BYE8</accession>
<comment type="catalytic activity">
    <reaction evidence="10 12">
        <text>ATP + H2O = ADP + phosphate + H(+)</text>
        <dbReference type="Rhea" id="RHEA:13065"/>
        <dbReference type="ChEBI" id="CHEBI:15377"/>
        <dbReference type="ChEBI" id="CHEBI:15378"/>
        <dbReference type="ChEBI" id="CHEBI:30616"/>
        <dbReference type="ChEBI" id="CHEBI:43474"/>
        <dbReference type="ChEBI" id="CHEBI:456216"/>
        <dbReference type="EC" id="5.6.2.3"/>
    </reaction>
</comment>
<dbReference type="EMBL" id="CP020867">
    <property type="protein sequence ID" value="ARJ57082.1"/>
    <property type="molecule type" value="Genomic_DNA"/>
</dbReference>
<evidence type="ECO:0000256" key="2">
    <source>
        <dbReference type="ARBA" id="ARBA00022515"/>
    </source>
</evidence>
<dbReference type="Gene3D" id="1.10.860.10">
    <property type="entry name" value="DNAb Helicase, Chain A"/>
    <property type="match status" value="1"/>
</dbReference>
<evidence type="ECO:0000256" key="6">
    <source>
        <dbReference type="ARBA" id="ARBA00022806"/>
    </source>
</evidence>
<protein>
    <recommendedName>
        <fullName evidence="11 12">Replicative DNA helicase</fullName>
        <ecNumber evidence="11 12">5.6.2.3</ecNumber>
    </recommendedName>
</protein>
<comment type="function">
    <text evidence="12">The main replicative DNA helicase, it participates in initiation and elongation during chromosome replication. Travels ahead of the DNA replisome, separating dsDNA into templates for DNA synthesis. A processive ATP-dependent 5'-3' DNA helicase it has DNA-dependent ATPase activity.</text>
</comment>
<comment type="similarity">
    <text evidence="1 12">Belongs to the helicase family. DnaB subfamily.</text>
</comment>
<dbReference type="AlphaFoldDB" id="A0A1W6BYE8"/>
<dbReference type="InterPro" id="IPR003593">
    <property type="entry name" value="AAA+_ATPase"/>
</dbReference>
<proteinExistence type="inferred from homology"/>
<dbReference type="InterPro" id="IPR027417">
    <property type="entry name" value="P-loop_NTPase"/>
</dbReference>
<evidence type="ECO:0000259" key="13">
    <source>
        <dbReference type="PROSITE" id="PS51199"/>
    </source>
</evidence>
<reference evidence="14 15" key="1">
    <citation type="submission" date="2017-04" db="EMBL/GenBank/DDBJ databases">
        <title>Complete genome sequence of the Campylobacter cuniculorum type strain LMG24588.</title>
        <authorList>
            <person name="Miller W.G."/>
            <person name="Yee E."/>
            <person name="Revez J."/>
            <person name="Bono J.L."/>
            <person name="Rossi M."/>
        </authorList>
    </citation>
    <scope>NUCLEOTIDE SEQUENCE [LARGE SCALE GENOMIC DNA]</scope>
    <source>
        <strain evidence="14 15">LMG 24588</strain>
    </source>
</reference>
<dbReference type="GO" id="GO:0016887">
    <property type="term" value="F:ATP hydrolysis activity"/>
    <property type="evidence" value="ECO:0007669"/>
    <property type="project" value="RHEA"/>
</dbReference>
<dbReference type="EC" id="5.6.2.3" evidence="11 12"/>
<dbReference type="Pfam" id="PF00772">
    <property type="entry name" value="DnaB"/>
    <property type="match status" value="1"/>
</dbReference>
<evidence type="ECO:0000256" key="8">
    <source>
        <dbReference type="ARBA" id="ARBA00023125"/>
    </source>
</evidence>
<dbReference type="InterPro" id="IPR007694">
    <property type="entry name" value="DNA_helicase_DnaB-like_C"/>
</dbReference>
<keyword evidence="3 12" id="KW-0235">DNA replication</keyword>
<dbReference type="InterPro" id="IPR007693">
    <property type="entry name" value="DNA_helicase_DnaB-like_N"/>
</dbReference>
<dbReference type="InterPro" id="IPR007692">
    <property type="entry name" value="DNA_helicase_DnaB"/>
</dbReference>
<evidence type="ECO:0000256" key="1">
    <source>
        <dbReference type="ARBA" id="ARBA00008428"/>
    </source>
</evidence>
<dbReference type="SUPFAM" id="SSF48024">
    <property type="entry name" value="N-terminal domain of DnaB helicase"/>
    <property type="match status" value="1"/>
</dbReference>
<dbReference type="Pfam" id="PF03796">
    <property type="entry name" value="DnaB_C"/>
    <property type="match status" value="1"/>
</dbReference>
<dbReference type="GO" id="GO:0003677">
    <property type="term" value="F:DNA binding"/>
    <property type="evidence" value="ECO:0007669"/>
    <property type="project" value="UniProtKB-UniRule"/>
</dbReference>
<dbReference type="OrthoDB" id="9773982at2"/>
<evidence type="ECO:0000256" key="12">
    <source>
        <dbReference type="RuleBase" id="RU362085"/>
    </source>
</evidence>
<dbReference type="STRING" id="1121267.CCUN_1497"/>
<dbReference type="GO" id="GO:1990077">
    <property type="term" value="C:primosome complex"/>
    <property type="evidence" value="ECO:0007669"/>
    <property type="project" value="UniProtKB-UniRule"/>
</dbReference>
<evidence type="ECO:0000313" key="14">
    <source>
        <dbReference type="EMBL" id="ARJ57082.1"/>
    </source>
</evidence>
<keyword evidence="6 12" id="KW-0347">Helicase</keyword>
<dbReference type="Proteomes" id="UP000192902">
    <property type="component" value="Chromosome"/>
</dbReference>
<gene>
    <name evidence="14" type="primary">dnaB</name>
    <name evidence="14" type="ORF">CCUN_1497</name>
</gene>
<dbReference type="GO" id="GO:0006269">
    <property type="term" value="P:DNA replication, synthesis of primer"/>
    <property type="evidence" value="ECO:0007669"/>
    <property type="project" value="UniProtKB-UniRule"/>
</dbReference>
<dbReference type="InterPro" id="IPR036185">
    <property type="entry name" value="DNA_heli_DnaB-like_N_sf"/>
</dbReference>
<keyword evidence="8 12" id="KW-0238">DNA-binding</keyword>
<name>A0A1W6BYE8_9BACT</name>
<keyword evidence="2 12" id="KW-0639">Primosome</keyword>
<evidence type="ECO:0000256" key="11">
    <source>
        <dbReference type="NCBIfam" id="TIGR00665"/>
    </source>
</evidence>
<dbReference type="eggNOG" id="COG0305">
    <property type="taxonomic scope" value="Bacteria"/>
</dbReference>
<dbReference type="InterPro" id="IPR016136">
    <property type="entry name" value="DNA_helicase_N/primase_C"/>
</dbReference>
<feature type="domain" description="SF4 helicase" evidence="13">
    <location>
        <begin position="166"/>
        <end position="452"/>
    </location>
</feature>
<keyword evidence="5 12" id="KW-0378">Hydrolase</keyword>
<dbReference type="GO" id="GO:0005829">
    <property type="term" value="C:cytosol"/>
    <property type="evidence" value="ECO:0007669"/>
    <property type="project" value="TreeGrafter"/>
</dbReference>
<dbReference type="SMART" id="SM00382">
    <property type="entry name" value="AAA"/>
    <property type="match status" value="1"/>
</dbReference>
<evidence type="ECO:0000256" key="4">
    <source>
        <dbReference type="ARBA" id="ARBA00022741"/>
    </source>
</evidence>
<keyword evidence="7 12" id="KW-0067">ATP-binding</keyword>
<keyword evidence="9" id="KW-0413">Isomerase</keyword>
<evidence type="ECO:0000256" key="7">
    <source>
        <dbReference type="ARBA" id="ARBA00022840"/>
    </source>
</evidence>